<sequence length="257" mass="29424">MDAVACFWFRKRIIMKKSLMFLTCLLISSPAFAKSQGIQDTPVMNIVEISITPDRDRQFDEVARQTITASVDHEAGTLAMYALKRSDKARQAYMVELYASELAYRKHLDAAPYKAFVAQAPDMIDRKLKITLVPQFTGDKHIIPDERTINNLVVVEVKPEYQTEFKNIVLPEMAQSLNIEKGVLAMYAATDVDDPHRWYFYEIYASEEDYQLHRQTPHFRDYLKQTAHMSTRKTSIPVKPLFLRNKGGITAEIAPGG</sequence>
<dbReference type="InterPro" id="IPR050744">
    <property type="entry name" value="AI-2_Isomerase_LsrG"/>
</dbReference>
<organism evidence="3 4">
    <name type="scientific">Enterobacter ludwigii</name>
    <dbReference type="NCBI Taxonomy" id="299767"/>
    <lineage>
        <taxon>Bacteria</taxon>
        <taxon>Pseudomonadati</taxon>
        <taxon>Pseudomonadota</taxon>
        <taxon>Gammaproteobacteria</taxon>
        <taxon>Enterobacterales</taxon>
        <taxon>Enterobacteriaceae</taxon>
        <taxon>Enterobacter</taxon>
        <taxon>Enterobacter cloacae complex</taxon>
    </lineage>
</organism>
<accession>G8LPI9</accession>
<dbReference type="AlphaFoldDB" id="G8LPI9"/>
<protein>
    <recommendedName>
        <fullName evidence="2">ABM domain-containing protein</fullName>
    </recommendedName>
</protein>
<dbReference type="HOGENOM" id="CLU_108437_0_0_6"/>
<dbReference type="KEGG" id="eec:EcWSU1_02209"/>
<proteinExistence type="predicted"/>
<evidence type="ECO:0000313" key="4">
    <source>
        <dbReference type="Proteomes" id="UP000007838"/>
    </source>
</evidence>
<dbReference type="GO" id="GO:0003824">
    <property type="term" value="F:catalytic activity"/>
    <property type="evidence" value="ECO:0007669"/>
    <property type="project" value="TreeGrafter"/>
</dbReference>
<gene>
    <name evidence="3" type="ORF">EcWSU1_02209</name>
</gene>
<feature type="domain" description="ABM" evidence="2">
    <location>
        <begin position="149"/>
        <end position="238"/>
    </location>
</feature>
<evidence type="ECO:0000256" key="1">
    <source>
        <dbReference type="SAM" id="SignalP"/>
    </source>
</evidence>
<evidence type="ECO:0000259" key="2">
    <source>
        <dbReference type="PROSITE" id="PS51725"/>
    </source>
</evidence>
<keyword evidence="1" id="KW-0732">Signal</keyword>
<dbReference type="InterPro" id="IPR011008">
    <property type="entry name" value="Dimeric_a/b-barrel"/>
</dbReference>
<reference evidence="3 4" key="1">
    <citation type="journal article" date="2011" name="Stand. Genomic Sci.">
        <title>Complete genome of the onion pathogen Enterobacter cloacae EcWSU1.</title>
        <authorList>
            <person name="Humann J.L."/>
            <person name="Wildung M."/>
            <person name="Cheng C.H."/>
            <person name="Lee T."/>
            <person name="Stewart J.E."/>
            <person name="Drew J.C."/>
            <person name="Triplett E.W."/>
            <person name="Main D."/>
            <person name="Schroeder B.K."/>
        </authorList>
    </citation>
    <scope>NUCLEOTIDE SEQUENCE [LARGE SCALE GENOMIC DNA]</scope>
    <source>
        <strain evidence="3 4">EcWSU1</strain>
    </source>
</reference>
<feature type="signal peptide" evidence="1">
    <location>
        <begin position="1"/>
        <end position="33"/>
    </location>
</feature>
<dbReference type="Proteomes" id="UP000007838">
    <property type="component" value="Chromosome"/>
</dbReference>
<name>G8LPI9_9ENTR</name>
<dbReference type="PANTHER" id="PTHR33336">
    <property type="entry name" value="QUINOL MONOOXYGENASE YGIN-RELATED"/>
    <property type="match status" value="1"/>
</dbReference>
<dbReference type="PANTHER" id="PTHR33336:SF3">
    <property type="entry name" value="ABM DOMAIN-CONTAINING PROTEIN"/>
    <property type="match status" value="1"/>
</dbReference>
<dbReference type="Gene3D" id="3.30.70.100">
    <property type="match status" value="1"/>
</dbReference>
<dbReference type="SUPFAM" id="SSF54909">
    <property type="entry name" value="Dimeric alpha+beta barrel"/>
    <property type="match status" value="2"/>
</dbReference>
<dbReference type="eggNOG" id="COG1359">
    <property type="taxonomic scope" value="Bacteria"/>
</dbReference>
<dbReference type="EMBL" id="CP002886">
    <property type="protein sequence ID" value="AEW73644.1"/>
    <property type="molecule type" value="Genomic_DNA"/>
</dbReference>
<evidence type="ECO:0000313" key="3">
    <source>
        <dbReference type="EMBL" id="AEW73644.1"/>
    </source>
</evidence>
<feature type="domain" description="ABM" evidence="2">
    <location>
        <begin position="43"/>
        <end position="132"/>
    </location>
</feature>
<dbReference type="InterPro" id="IPR007138">
    <property type="entry name" value="ABM_dom"/>
</dbReference>
<dbReference type="Pfam" id="PF03992">
    <property type="entry name" value="ABM"/>
    <property type="match status" value="2"/>
</dbReference>
<dbReference type="PROSITE" id="PS51725">
    <property type="entry name" value="ABM"/>
    <property type="match status" value="2"/>
</dbReference>
<feature type="chain" id="PRO_5003510765" description="ABM domain-containing protein" evidence="1">
    <location>
        <begin position="34"/>
        <end position="257"/>
    </location>
</feature>